<feature type="transmembrane region" description="Helical" evidence="1">
    <location>
        <begin position="103"/>
        <end position="122"/>
    </location>
</feature>
<evidence type="ECO:0000313" key="3">
    <source>
        <dbReference type="Proteomes" id="UP000002648"/>
    </source>
</evidence>
<organism evidence="2 3">
    <name type="scientific">Bartonella taylorii 8TBB</name>
    <dbReference type="NCBI Taxonomy" id="1094560"/>
    <lineage>
        <taxon>Bacteria</taxon>
        <taxon>Pseudomonadati</taxon>
        <taxon>Pseudomonadota</taxon>
        <taxon>Alphaproteobacteria</taxon>
        <taxon>Hyphomicrobiales</taxon>
        <taxon>Bartonellaceae</taxon>
        <taxon>Bartonella</taxon>
    </lineage>
</organism>
<dbReference type="AlphaFoldDB" id="A0A9P2RXU0"/>
<dbReference type="PANTHER" id="PTHR42709:SF11">
    <property type="entry name" value="DEDA FAMILY PROTEIN"/>
    <property type="match status" value="1"/>
</dbReference>
<evidence type="ECO:0000313" key="2">
    <source>
        <dbReference type="EMBL" id="EJF92979.1"/>
    </source>
</evidence>
<feature type="transmembrane region" description="Helical" evidence="1">
    <location>
        <begin position="129"/>
        <end position="158"/>
    </location>
</feature>
<accession>A0A9P2RXU0</accession>
<dbReference type="InterPro" id="IPR051311">
    <property type="entry name" value="DedA_domain"/>
</dbReference>
<dbReference type="Proteomes" id="UP000002648">
    <property type="component" value="Unassembled WGS sequence"/>
</dbReference>
<evidence type="ECO:0008006" key="4">
    <source>
        <dbReference type="Google" id="ProtNLM"/>
    </source>
</evidence>
<keyword evidence="1" id="KW-0812">Transmembrane</keyword>
<keyword evidence="3" id="KW-1185">Reference proteome</keyword>
<sequence length="206" mass="23613">MKALMLLKKLKLWTISLSNRRTAPHWLGFIAFIESSVFPIPTDVLYIPMALIRPRQAYQYAFIATICSVLGGIVGWFIGHFAYETIAKPILEFYGQVENFQTLQNNATLQFLIILLITSGFLHLPPIKIVTILAGVIGVHLELFILTCIFARGARFYLLAWLIQRFGQQVINFLTRHFKWIILIGCVILLLIYGIFIAFVNKHLLF</sequence>
<keyword evidence="1" id="KW-0472">Membrane</keyword>
<protein>
    <recommendedName>
        <fullName evidence="4">DedA family protein</fullName>
    </recommendedName>
</protein>
<reference evidence="2 3" key="1">
    <citation type="submission" date="2012-03" db="EMBL/GenBank/DDBJ databases">
        <title>The Genome Sequence of Bartonella taylorii 8TBB.</title>
        <authorList>
            <consortium name="The Broad Institute Genome Sequencing Platform"/>
            <consortium name="The Broad Institute Genome Sequencing Center for Infectious Disease"/>
            <person name="Feldgarden M."/>
            <person name="Kirby J."/>
            <person name="Kosoy M."/>
            <person name="Birtles R."/>
            <person name="Probert W.S."/>
            <person name="Chiaraviglio L."/>
            <person name="Young S.K."/>
            <person name="Zeng Q."/>
            <person name="Gargeya S."/>
            <person name="Fitzgerald M."/>
            <person name="Haas B."/>
            <person name="Abouelleil A."/>
            <person name="Alvarado L."/>
            <person name="Arachchi H.M."/>
            <person name="Berlin A."/>
            <person name="Chapman S.B."/>
            <person name="Gearin G."/>
            <person name="Goldberg J."/>
            <person name="Griggs A."/>
            <person name="Gujja S."/>
            <person name="Hansen M."/>
            <person name="Heiman D."/>
            <person name="Howarth C."/>
            <person name="Larimer J."/>
            <person name="Lui A."/>
            <person name="MacDonald P.J.P."/>
            <person name="McCowen C."/>
            <person name="Montmayeur A."/>
            <person name="Murphy C."/>
            <person name="Neiman D."/>
            <person name="Pearson M."/>
            <person name="Priest M."/>
            <person name="Roberts A."/>
            <person name="Saif S."/>
            <person name="Shea T."/>
            <person name="Sisk P."/>
            <person name="Stolte C."/>
            <person name="Sykes S."/>
            <person name="Wortman J."/>
            <person name="Nusbaum C."/>
            <person name="Birren B."/>
        </authorList>
    </citation>
    <scope>NUCLEOTIDE SEQUENCE [LARGE SCALE GENOMIC DNA]</scope>
    <source>
        <strain evidence="2 3">8TBB</strain>
    </source>
</reference>
<feature type="transmembrane region" description="Helical" evidence="1">
    <location>
        <begin position="60"/>
        <end position="83"/>
    </location>
</feature>
<gene>
    <name evidence="2" type="ORF">ME9_01421</name>
</gene>
<name>A0A9P2RXU0_BARTA</name>
<feature type="transmembrane region" description="Helical" evidence="1">
    <location>
        <begin position="26"/>
        <end position="48"/>
    </location>
</feature>
<dbReference type="GO" id="GO:0005886">
    <property type="term" value="C:plasma membrane"/>
    <property type="evidence" value="ECO:0007669"/>
    <property type="project" value="TreeGrafter"/>
</dbReference>
<dbReference type="PANTHER" id="PTHR42709">
    <property type="entry name" value="ALKALINE PHOSPHATASE LIKE PROTEIN"/>
    <property type="match status" value="1"/>
</dbReference>
<dbReference type="EMBL" id="AIMD01000049">
    <property type="protein sequence ID" value="EJF92979.1"/>
    <property type="molecule type" value="Genomic_DNA"/>
</dbReference>
<comment type="caution">
    <text evidence="2">The sequence shown here is derived from an EMBL/GenBank/DDBJ whole genome shotgun (WGS) entry which is preliminary data.</text>
</comment>
<evidence type="ECO:0000256" key="1">
    <source>
        <dbReference type="SAM" id="Phobius"/>
    </source>
</evidence>
<feature type="transmembrane region" description="Helical" evidence="1">
    <location>
        <begin position="178"/>
        <end position="200"/>
    </location>
</feature>
<keyword evidence="1" id="KW-1133">Transmembrane helix</keyword>
<proteinExistence type="predicted"/>